<evidence type="ECO:0000313" key="2">
    <source>
        <dbReference type="EMBL" id="CCD22941.1"/>
    </source>
</evidence>
<evidence type="ECO:0008006" key="4">
    <source>
        <dbReference type="Google" id="ProtNLM"/>
    </source>
</evidence>
<dbReference type="InterPro" id="IPR012098">
    <property type="entry name" value="SND3_fun"/>
</dbReference>
<organism evidence="2 3">
    <name type="scientific">Naumovozyma dairenensis (strain ATCC 10597 / BCRC 20456 / CBS 421 / NBRC 0211 / NRRL Y-12639)</name>
    <name type="common">Saccharomyces dairenensis</name>
    <dbReference type="NCBI Taxonomy" id="1071378"/>
    <lineage>
        <taxon>Eukaryota</taxon>
        <taxon>Fungi</taxon>
        <taxon>Dikarya</taxon>
        <taxon>Ascomycota</taxon>
        <taxon>Saccharomycotina</taxon>
        <taxon>Saccharomycetes</taxon>
        <taxon>Saccharomycetales</taxon>
        <taxon>Saccharomycetaceae</taxon>
        <taxon>Naumovozyma</taxon>
    </lineage>
</organism>
<reference evidence="2 3" key="1">
    <citation type="journal article" date="2011" name="Proc. Natl. Acad. Sci. U.S.A.">
        <title>Evolutionary erosion of yeast sex chromosomes by mating-type switching accidents.</title>
        <authorList>
            <person name="Gordon J.L."/>
            <person name="Armisen D."/>
            <person name="Proux-Wera E."/>
            <person name="Oheigeartaigh S.S."/>
            <person name="Byrne K.P."/>
            <person name="Wolfe K.H."/>
        </authorList>
    </citation>
    <scope>NUCLEOTIDE SEQUENCE [LARGE SCALE GENOMIC DNA]</scope>
    <source>
        <strain evidence="3">ATCC 10597 / BCRC 20456 / CBS 421 / NBRC 0211 / NRRL Y-12639</strain>
    </source>
</reference>
<keyword evidence="3" id="KW-1185">Reference proteome</keyword>
<sequence>MNSQVSNIVIMLVMMQASRRIDMENETNIFYIRAAYGTSFIIGFLIYQFARRKIISRNDITELKYKHKEQGTNKEVEIVTTVKEYDLQEIDAAIKSTFTNLAMMGFMHLYMKYTNPLFMQSISPIKSALEHNEVQIHLFSKAATGDLKRPFKTPSLMDSFMNAGAGATAQSADVDEELPKIEEIVEDKAAEGIKTE</sequence>
<dbReference type="GeneID" id="11494091"/>
<keyword evidence="1" id="KW-0812">Transmembrane</keyword>
<feature type="transmembrane region" description="Helical" evidence="1">
    <location>
        <begin position="30"/>
        <end position="50"/>
    </location>
</feature>
<evidence type="ECO:0000313" key="3">
    <source>
        <dbReference type="Proteomes" id="UP000000689"/>
    </source>
</evidence>
<keyword evidence="1" id="KW-0472">Membrane</keyword>
<dbReference type="Pfam" id="PF10032">
    <property type="entry name" value="Pho88"/>
    <property type="match status" value="1"/>
</dbReference>
<dbReference type="PANTHER" id="PTHR28112">
    <property type="entry name" value="SRP-INDEPENDENT TARGETING PROTEIN 3"/>
    <property type="match status" value="1"/>
</dbReference>
<dbReference type="GO" id="GO:0045047">
    <property type="term" value="P:protein targeting to ER"/>
    <property type="evidence" value="ECO:0007669"/>
    <property type="project" value="InterPro"/>
</dbReference>
<dbReference type="OrthoDB" id="18139at2759"/>
<protein>
    <recommendedName>
        <fullName evidence="4">Inorganic phosphate transport protein PHO88</fullName>
    </recommendedName>
</protein>
<dbReference type="GO" id="GO:0005783">
    <property type="term" value="C:endoplasmic reticulum"/>
    <property type="evidence" value="ECO:0007669"/>
    <property type="project" value="InterPro"/>
</dbReference>
<evidence type="ECO:0000256" key="1">
    <source>
        <dbReference type="SAM" id="Phobius"/>
    </source>
</evidence>
<dbReference type="Proteomes" id="UP000000689">
    <property type="component" value="Chromosome 1"/>
</dbReference>
<dbReference type="eggNOG" id="KOG4554">
    <property type="taxonomic scope" value="Eukaryota"/>
</dbReference>
<dbReference type="KEGG" id="ndi:NDAI_0A07870"/>
<dbReference type="EMBL" id="HE580267">
    <property type="protein sequence ID" value="CCD22941.1"/>
    <property type="molecule type" value="Genomic_DNA"/>
</dbReference>
<dbReference type="PANTHER" id="PTHR28112:SF1">
    <property type="entry name" value="SRP-INDEPENDENT TARGETING PROTEIN 3"/>
    <property type="match status" value="1"/>
</dbReference>
<accession>G0W553</accession>
<dbReference type="HOGENOM" id="CLU_099163_0_0_1"/>
<proteinExistence type="predicted"/>
<dbReference type="PIRSF" id="PIRSF008756">
    <property type="entry name" value="P_tr_PHO88"/>
    <property type="match status" value="1"/>
</dbReference>
<name>G0W553_NAUDC</name>
<dbReference type="RefSeq" id="XP_003668184.1">
    <property type="nucleotide sequence ID" value="XM_003668136.1"/>
</dbReference>
<keyword evidence="1" id="KW-1133">Transmembrane helix</keyword>
<gene>
    <name evidence="2" type="primary">NDAI0A07870</name>
    <name evidence="2" type="ordered locus">NDAI_0A07870</name>
</gene>
<dbReference type="AlphaFoldDB" id="G0W553"/>
<dbReference type="OMA" id="MDYDIAD"/>
<dbReference type="GO" id="GO:0005739">
    <property type="term" value="C:mitochondrion"/>
    <property type="evidence" value="ECO:0007669"/>
    <property type="project" value="TreeGrafter"/>
</dbReference>